<evidence type="ECO:0000256" key="7">
    <source>
        <dbReference type="ARBA" id="ARBA00023136"/>
    </source>
</evidence>
<feature type="transmembrane region" description="Helical" evidence="8">
    <location>
        <begin position="166"/>
        <end position="186"/>
    </location>
</feature>
<evidence type="ECO:0000256" key="8">
    <source>
        <dbReference type="SAM" id="Phobius"/>
    </source>
</evidence>
<keyword evidence="7 8" id="KW-0472">Membrane</keyword>
<evidence type="ECO:0000256" key="2">
    <source>
        <dbReference type="ARBA" id="ARBA00022448"/>
    </source>
</evidence>
<keyword evidence="6 8" id="KW-1133">Transmembrane helix</keyword>
<dbReference type="InterPro" id="IPR050171">
    <property type="entry name" value="MFS_Transporters"/>
</dbReference>
<evidence type="ECO:0000256" key="3">
    <source>
        <dbReference type="ARBA" id="ARBA00022475"/>
    </source>
</evidence>
<keyword evidence="5" id="KW-0653">Protein transport</keyword>
<gene>
    <name evidence="9" type="ORF">J2N86_09670</name>
</gene>
<proteinExistence type="predicted"/>
<name>A0ABY4Y5R7_9GAMM</name>
<dbReference type="InterPro" id="IPR005279">
    <property type="entry name" value="Dipep/tripep_permease"/>
</dbReference>
<evidence type="ECO:0000313" key="10">
    <source>
        <dbReference type="Proteomes" id="UP001057474"/>
    </source>
</evidence>
<accession>A0ABY4Y5R7</accession>
<evidence type="ECO:0000313" key="9">
    <source>
        <dbReference type="EMBL" id="USQ12969.1"/>
    </source>
</evidence>
<sequence>MQNVNNHPPSLRVFVVTEMWERYGFYVVQTLLALFLALHFKWPDKNIYFLVSSFTALNYISPLIGGWIADHLLGQKRAILVGATVLLISYVSLALMTSDHGLTLYLAGITVGTGLLKPNISSLLGNEYLDGSPVRESGFTIFYMGLAGGIILGTILPSQLSQQFGWSVSFASAGMAMIIAIAVFAFGIKHYRIADYHPYEFQYPKIIKVIFTIMLLWMGVFYILNYPALANYMVVGIVIWCIGYFFHAIRHESELQARKTVVIGLLCLISVLFWAFYFQMFMSLTLFILRVVDPMLYGIKFYPPYYISIQSIGLIIFGYLLTRKKRYLNLEQRGRQTANKFLLSMFFMMVAYFLIAVICHLSTSDTLLSPLYFIPVYLLISLAEILLSPVGLSAVSLLASTKKVSTMIGIFFVTLGIGAFLSGKLADLTIVPLGDLSIIELKTHYSKVFTQQCYILLGATLVCIFFNYAIKYLLRTSIKLSNSLEYARTSSGEST</sequence>
<keyword evidence="4 8" id="KW-0812">Transmembrane</keyword>
<keyword evidence="10" id="KW-1185">Reference proteome</keyword>
<dbReference type="InterPro" id="IPR036259">
    <property type="entry name" value="MFS_trans_sf"/>
</dbReference>
<dbReference type="PANTHER" id="PTHR23517">
    <property type="entry name" value="RESISTANCE PROTEIN MDTM, PUTATIVE-RELATED-RELATED"/>
    <property type="match status" value="1"/>
</dbReference>
<protein>
    <submittedName>
        <fullName evidence="9">MFS transporter</fullName>
    </submittedName>
</protein>
<feature type="transmembrane region" description="Helical" evidence="8">
    <location>
        <begin position="206"/>
        <end position="224"/>
    </location>
</feature>
<keyword evidence="2" id="KW-0813">Transport</keyword>
<feature type="transmembrane region" description="Helical" evidence="8">
    <location>
        <begin position="341"/>
        <end position="363"/>
    </location>
</feature>
<feature type="transmembrane region" description="Helical" evidence="8">
    <location>
        <begin position="454"/>
        <end position="474"/>
    </location>
</feature>
<evidence type="ECO:0000256" key="5">
    <source>
        <dbReference type="ARBA" id="ARBA00022856"/>
    </source>
</evidence>
<evidence type="ECO:0000256" key="4">
    <source>
        <dbReference type="ARBA" id="ARBA00022692"/>
    </source>
</evidence>
<dbReference type="InterPro" id="IPR000109">
    <property type="entry name" value="POT_fam"/>
</dbReference>
<keyword evidence="3" id="KW-1003">Cell membrane</keyword>
<feature type="transmembrane region" description="Helical" evidence="8">
    <location>
        <begin position="410"/>
        <end position="434"/>
    </location>
</feature>
<dbReference type="SUPFAM" id="SSF103473">
    <property type="entry name" value="MFS general substrate transporter"/>
    <property type="match status" value="1"/>
</dbReference>
<dbReference type="PANTHER" id="PTHR23517:SF15">
    <property type="entry name" value="PROTON-DEPENDENT OLIGOPEPTIDE FAMILY TRANSPORT PROTEIN"/>
    <property type="match status" value="1"/>
</dbReference>
<evidence type="ECO:0000256" key="1">
    <source>
        <dbReference type="ARBA" id="ARBA00004651"/>
    </source>
</evidence>
<feature type="transmembrane region" description="Helical" evidence="8">
    <location>
        <begin position="301"/>
        <end position="321"/>
    </location>
</feature>
<feature type="transmembrane region" description="Helical" evidence="8">
    <location>
        <begin position="261"/>
        <end position="289"/>
    </location>
</feature>
<comment type="subcellular location">
    <subcellularLocation>
        <location evidence="1">Cell membrane</location>
        <topology evidence="1">Multi-pass membrane protein</topology>
    </subcellularLocation>
</comment>
<feature type="transmembrane region" description="Helical" evidence="8">
    <location>
        <begin position="375"/>
        <end position="398"/>
    </location>
</feature>
<keyword evidence="5" id="KW-0571">Peptide transport</keyword>
<dbReference type="EMBL" id="CP071527">
    <property type="protein sequence ID" value="USQ12969.1"/>
    <property type="molecule type" value="Genomic_DNA"/>
</dbReference>
<feature type="transmembrane region" description="Helical" evidence="8">
    <location>
        <begin position="78"/>
        <end position="96"/>
    </location>
</feature>
<evidence type="ECO:0000256" key="6">
    <source>
        <dbReference type="ARBA" id="ARBA00022989"/>
    </source>
</evidence>
<feature type="transmembrane region" description="Helical" evidence="8">
    <location>
        <begin position="141"/>
        <end position="160"/>
    </location>
</feature>
<dbReference type="Gene3D" id="1.20.1250.20">
    <property type="entry name" value="MFS general substrate transporter like domains"/>
    <property type="match status" value="1"/>
</dbReference>
<organism evidence="9 10">
    <name type="scientific">Legionella lytica</name>
    <dbReference type="NCBI Taxonomy" id="96232"/>
    <lineage>
        <taxon>Bacteria</taxon>
        <taxon>Pseudomonadati</taxon>
        <taxon>Pseudomonadota</taxon>
        <taxon>Gammaproteobacteria</taxon>
        <taxon>Legionellales</taxon>
        <taxon>Legionellaceae</taxon>
        <taxon>Legionella</taxon>
    </lineage>
</organism>
<feature type="transmembrane region" description="Helical" evidence="8">
    <location>
        <begin position="23"/>
        <end position="42"/>
    </location>
</feature>
<feature type="transmembrane region" description="Helical" evidence="8">
    <location>
        <begin position="230"/>
        <end position="249"/>
    </location>
</feature>
<feature type="transmembrane region" description="Helical" evidence="8">
    <location>
        <begin position="48"/>
        <end position="69"/>
    </location>
</feature>
<dbReference type="NCBIfam" id="TIGR00924">
    <property type="entry name" value="yjdL_sub1_fam"/>
    <property type="match status" value="1"/>
</dbReference>
<dbReference type="Pfam" id="PF00854">
    <property type="entry name" value="PTR2"/>
    <property type="match status" value="1"/>
</dbReference>
<feature type="transmembrane region" description="Helical" evidence="8">
    <location>
        <begin position="102"/>
        <end position="120"/>
    </location>
</feature>
<dbReference type="Proteomes" id="UP001057474">
    <property type="component" value="Chromosome"/>
</dbReference>
<reference evidence="9" key="1">
    <citation type="submission" date="2021-03" db="EMBL/GenBank/DDBJ databases">
        <title>Legionella lytica PCM 2298.</title>
        <authorList>
            <person name="Koper P."/>
        </authorList>
    </citation>
    <scope>NUCLEOTIDE SEQUENCE</scope>
    <source>
        <strain evidence="9">PCM 2298</strain>
    </source>
</reference>